<protein>
    <submittedName>
        <fullName evidence="10">Flagellar biosynthetic protein FliO</fullName>
    </submittedName>
</protein>
<dbReference type="RefSeq" id="WP_250194263.1">
    <property type="nucleotide sequence ID" value="NZ_CP097635.1"/>
</dbReference>
<keyword evidence="10" id="KW-0966">Cell projection</keyword>
<dbReference type="EMBL" id="CP097635">
    <property type="protein sequence ID" value="URI05998.1"/>
    <property type="molecule type" value="Genomic_DNA"/>
</dbReference>
<evidence type="ECO:0000256" key="7">
    <source>
        <dbReference type="ARBA" id="ARBA00023143"/>
    </source>
</evidence>
<keyword evidence="4" id="KW-0812">Transmembrane</keyword>
<keyword evidence="7" id="KW-0975">Bacterial flagellum</keyword>
<sequence>MNSSLSALLWFIAVLALIPVALWLLKRSPMGQAAAGPAPMRTIASLAIAQNQRIVTVEVGSGDERRWLVLGATPQSITTLYTLSPQAELPPSAVGGQMAAPFAQLMARLGPYGQPRSNPKNDADKGDVF</sequence>
<evidence type="ECO:0000313" key="10">
    <source>
        <dbReference type="EMBL" id="URI05998.1"/>
    </source>
</evidence>
<gene>
    <name evidence="10" type="ORF">MW290_08625</name>
</gene>
<keyword evidence="6" id="KW-0472">Membrane</keyword>
<evidence type="ECO:0000256" key="5">
    <source>
        <dbReference type="ARBA" id="ARBA00022989"/>
    </source>
</evidence>
<organism evidence="10 11">
    <name type="scientific">Aquincola tertiaricarbonis</name>
    <dbReference type="NCBI Taxonomy" id="391953"/>
    <lineage>
        <taxon>Bacteria</taxon>
        <taxon>Pseudomonadati</taxon>
        <taxon>Pseudomonadota</taxon>
        <taxon>Betaproteobacteria</taxon>
        <taxon>Burkholderiales</taxon>
        <taxon>Sphaerotilaceae</taxon>
        <taxon>Aquincola</taxon>
    </lineage>
</organism>
<dbReference type="PANTHER" id="PTHR38766:SF1">
    <property type="entry name" value="FLAGELLAR PROTEIN FLIO"/>
    <property type="match status" value="1"/>
</dbReference>
<keyword evidence="10" id="KW-0282">Flagellum</keyword>
<comment type="subcellular location">
    <subcellularLocation>
        <location evidence="1">Bacterial flagellum basal body</location>
    </subcellularLocation>
    <subcellularLocation>
        <location evidence="2">Cell membrane</location>
    </subcellularLocation>
</comment>
<evidence type="ECO:0000256" key="6">
    <source>
        <dbReference type="ARBA" id="ARBA00023136"/>
    </source>
</evidence>
<evidence type="ECO:0000256" key="4">
    <source>
        <dbReference type="ARBA" id="ARBA00022692"/>
    </source>
</evidence>
<evidence type="ECO:0000256" key="2">
    <source>
        <dbReference type="ARBA" id="ARBA00004236"/>
    </source>
</evidence>
<keyword evidence="3" id="KW-1003">Cell membrane</keyword>
<keyword evidence="10" id="KW-0969">Cilium</keyword>
<evidence type="ECO:0000313" key="11">
    <source>
        <dbReference type="Proteomes" id="UP001056201"/>
    </source>
</evidence>
<comment type="similarity">
    <text evidence="8">Belongs to the FliO/MopB family.</text>
</comment>
<accession>A0ABY4RZX5</accession>
<name>A0ABY4RZX5_AQUTE</name>
<dbReference type="Proteomes" id="UP001056201">
    <property type="component" value="Chromosome 1"/>
</dbReference>
<feature type="region of interest" description="Disordered" evidence="9">
    <location>
        <begin position="110"/>
        <end position="129"/>
    </location>
</feature>
<evidence type="ECO:0000256" key="1">
    <source>
        <dbReference type="ARBA" id="ARBA00004117"/>
    </source>
</evidence>
<dbReference type="Pfam" id="PF04347">
    <property type="entry name" value="FliO"/>
    <property type="match status" value="1"/>
</dbReference>
<dbReference type="InterPro" id="IPR022781">
    <property type="entry name" value="Flagellar_biosynth_FliO"/>
</dbReference>
<dbReference type="PANTHER" id="PTHR38766">
    <property type="entry name" value="FLAGELLAR PROTEIN FLIO"/>
    <property type="match status" value="1"/>
</dbReference>
<proteinExistence type="inferred from homology"/>
<reference evidence="10" key="1">
    <citation type="submission" date="2022-05" db="EMBL/GenBank/DDBJ databases">
        <title>An RpoN-dependent PEP-CTERM gene is involved in floc formation of an Aquincola tertiaricarbonis strain.</title>
        <authorList>
            <person name="Qiu D."/>
            <person name="Xia M."/>
        </authorList>
    </citation>
    <scope>NUCLEOTIDE SEQUENCE</scope>
    <source>
        <strain evidence="10">RN12</strain>
    </source>
</reference>
<evidence type="ECO:0000256" key="8">
    <source>
        <dbReference type="ARBA" id="ARBA00037937"/>
    </source>
</evidence>
<feature type="compositionally biased region" description="Basic and acidic residues" evidence="9">
    <location>
        <begin position="119"/>
        <end position="129"/>
    </location>
</feature>
<keyword evidence="5" id="KW-1133">Transmembrane helix</keyword>
<evidence type="ECO:0000256" key="9">
    <source>
        <dbReference type="SAM" id="MobiDB-lite"/>
    </source>
</evidence>
<dbReference type="InterPro" id="IPR052205">
    <property type="entry name" value="FliO/MopB"/>
</dbReference>
<keyword evidence="11" id="KW-1185">Reference proteome</keyword>
<evidence type="ECO:0000256" key="3">
    <source>
        <dbReference type="ARBA" id="ARBA00022475"/>
    </source>
</evidence>